<reference evidence="1 2" key="1">
    <citation type="journal article" date="2019" name="Genome Biol. Evol.">
        <title>Insights into the evolution of the New World diploid cottons (Gossypium, subgenus Houzingenia) based on genome sequencing.</title>
        <authorList>
            <person name="Grover C.E."/>
            <person name="Arick M.A. 2nd"/>
            <person name="Thrash A."/>
            <person name="Conover J.L."/>
            <person name="Sanders W.S."/>
            <person name="Peterson D.G."/>
            <person name="Frelichowski J.E."/>
            <person name="Scheffler J.A."/>
            <person name="Scheffler B.E."/>
            <person name="Wendel J.F."/>
        </authorList>
    </citation>
    <scope>NUCLEOTIDE SEQUENCE [LARGE SCALE GENOMIC DNA]</scope>
    <source>
        <strain evidence="1">1</strain>
        <tissue evidence="1">Leaf</tissue>
    </source>
</reference>
<evidence type="ECO:0000313" key="2">
    <source>
        <dbReference type="Proteomes" id="UP000593576"/>
    </source>
</evidence>
<evidence type="ECO:0000313" key="1">
    <source>
        <dbReference type="EMBL" id="MBA0876759.1"/>
    </source>
</evidence>
<feature type="non-terminal residue" evidence="1">
    <location>
        <position position="42"/>
    </location>
</feature>
<dbReference type="Proteomes" id="UP000593576">
    <property type="component" value="Unassembled WGS sequence"/>
</dbReference>
<comment type="caution">
    <text evidence="1">The sequence shown here is derived from an EMBL/GenBank/DDBJ whole genome shotgun (WGS) entry which is preliminary data.</text>
</comment>
<proteinExistence type="predicted"/>
<keyword evidence="2" id="KW-1185">Reference proteome</keyword>
<dbReference type="AlphaFoldDB" id="A0A7J9N2F2"/>
<name>A0A7J9N2F2_GOSSC</name>
<organism evidence="1 2">
    <name type="scientific">Gossypium schwendimanii</name>
    <name type="common">Cotton</name>
    <dbReference type="NCBI Taxonomy" id="34291"/>
    <lineage>
        <taxon>Eukaryota</taxon>
        <taxon>Viridiplantae</taxon>
        <taxon>Streptophyta</taxon>
        <taxon>Embryophyta</taxon>
        <taxon>Tracheophyta</taxon>
        <taxon>Spermatophyta</taxon>
        <taxon>Magnoliopsida</taxon>
        <taxon>eudicotyledons</taxon>
        <taxon>Gunneridae</taxon>
        <taxon>Pentapetalae</taxon>
        <taxon>rosids</taxon>
        <taxon>malvids</taxon>
        <taxon>Malvales</taxon>
        <taxon>Malvaceae</taxon>
        <taxon>Malvoideae</taxon>
        <taxon>Gossypium</taxon>
    </lineage>
</organism>
<sequence>MHQSNRESIIVSKLAEYMPWFRIHGKPYLLLAEERQRQLRIQ</sequence>
<gene>
    <name evidence="1" type="ORF">Goshw_023314</name>
</gene>
<protein>
    <submittedName>
        <fullName evidence="1">Uncharacterized protein</fullName>
    </submittedName>
</protein>
<accession>A0A7J9N2F2</accession>
<dbReference type="EMBL" id="JABFAF010265991">
    <property type="protein sequence ID" value="MBA0876759.1"/>
    <property type="molecule type" value="Genomic_DNA"/>
</dbReference>